<evidence type="ECO:0000256" key="4">
    <source>
        <dbReference type="PIRSR" id="PIRSR602401-1"/>
    </source>
</evidence>
<keyword evidence="5" id="KW-0503">Monooxygenase</keyword>
<dbReference type="GO" id="GO:0004497">
    <property type="term" value="F:monooxygenase activity"/>
    <property type="evidence" value="ECO:0007669"/>
    <property type="project" value="UniProtKB-KW"/>
</dbReference>
<evidence type="ECO:0000256" key="3">
    <source>
        <dbReference type="ARBA" id="ARBA00023004"/>
    </source>
</evidence>
<keyword evidence="4 5" id="KW-0349">Heme</keyword>
<dbReference type="GO" id="GO:0016705">
    <property type="term" value="F:oxidoreductase activity, acting on paired donors, with incorporation or reduction of molecular oxygen"/>
    <property type="evidence" value="ECO:0007669"/>
    <property type="project" value="InterPro"/>
</dbReference>
<dbReference type="GO" id="GO:0020037">
    <property type="term" value="F:heme binding"/>
    <property type="evidence" value="ECO:0007669"/>
    <property type="project" value="InterPro"/>
</dbReference>
<comment type="cofactor">
    <cofactor evidence="4">
        <name>heme</name>
        <dbReference type="ChEBI" id="CHEBI:30413"/>
    </cofactor>
</comment>
<proteinExistence type="inferred from homology"/>
<dbReference type="AlphaFoldDB" id="A0A3N7HML9"/>
<evidence type="ECO:0000313" key="7">
    <source>
        <dbReference type="Proteomes" id="UP000006729"/>
    </source>
</evidence>
<dbReference type="SMR" id="A0A3N7HML9"/>
<dbReference type="Gene3D" id="1.10.630.10">
    <property type="entry name" value="Cytochrome P450"/>
    <property type="match status" value="1"/>
</dbReference>
<dbReference type="Gramene" id="Potri.015G085600.3.v4.1">
    <property type="protein sequence ID" value="Potri.015G085600.3.v4.1"/>
    <property type="gene ID" value="Potri.015G085600.v4.1"/>
</dbReference>
<accession>A0A3N7HML9</accession>
<dbReference type="EMBL" id="CM009304">
    <property type="protein sequence ID" value="RQP00769.1"/>
    <property type="molecule type" value="Genomic_DNA"/>
</dbReference>
<evidence type="ECO:0000256" key="2">
    <source>
        <dbReference type="ARBA" id="ARBA00022723"/>
    </source>
</evidence>
<dbReference type="PRINTS" id="PR00385">
    <property type="entry name" value="P450"/>
</dbReference>
<dbReference type="InterPro" id="IPR017972">
    <property type="entry name" value="Cyt_P450_CS"/>
</dbReference>
<dbReference type="CDD" id="cd11072">
    <property type="entry name" value="CYP71-like"/>
    <property type="match status" value="1"/>
</dbReference>
<dbReference type="InterPro" id="IPR001128">
    <property type="entry name" value="Cyt_P450"/>
</dbReference>
<evidence type="ECO:0008006" key="8">
    <source>
        <dbReference type="Google" id="ProtNLM"/>
    </source>
</evidence>
<keyword evidence="7" id="KW-1185">Reference proteome</keyword>
<sequence length="510" mass="57803">MAQVIMLRQRCQELQKMIMLNPLLCPFLLLSLLFLLRLVKRDKLNLPPSPPKLPIIGNLHQLGRLHRSLRALSSKYGPLMLLHFGKVPTLIVSSAEVAHEVMKTHDVAFAGRPQTRAADVLFYGCVDVAFCPYGEYWRQVKKICVLELLSQKRVQAFQFVREEEVANMVEKVRLSCLNGAAVDLSDMFLSVSNNIISRSALGRVYENEGCDESFGGLSRKAIDLIASFCFKDMFHLLGWMDTLTGLVAGLKHTSKALHNFLDQVIEEHESLMNNDESDMKDIVDILLDLQKNGTLDIDLTRENLKAILMDMFVGGTDTTAAAMEWAMAELVKNPIVMKKAQEEVRRVVGKKSKLCEKHINEMVYLKCVLKESLRLHAPAMIARETSEAVKLQGYDIPPKTRVLINAWAIQRDPKQWERSEEFIPERFTNISVDFKGQHNQFMPFGGGRRLCPGLSFAVIEAEMVLANLLYWFDWNIPHGGNPEDMDMSESHTLIIRKKTPLVLVPVMLSP</sequence>
<evidence type="ECO:0000313" key="6">
    <source>
        <dbReference type="EMBL" id="RQP00769.1"/>
    </source>
</evidence>
<dbReference type="InParanoid" id="A0A3N7HML9"/>
<organism evidence="6 7">
    <name type="scientific">Populus trichocarpa</name>
    <name type="common">Western balsam poplar</name>
    <name type="synonym">Populus balsamifera subsp. trichocarpa</name>
    <dbReference type="NCBI Taxonomy" id="3694"/>
    <lineage>
        <taxon>Eukaryota</taxon>
        <taxon>Viridiplantae</taxon>
        <taxon>Streptophyta</taxon>
        <taxon>Embryophyta</taxon>
        <taxon>Tracheophyta</taxon>
        <taxon>Spermatophyta</taxon>
        <taxon>Magnoliopsida</taxon>
        <taxon>eudicotyledons</taxon>
        <taxon>Gunneridae</taxon>
        <taxon>Pentapetalae</taxon>
        <taxon>rosids</taxon>
        <taxon>fabids</taxon>
        <taxon>Malpighiales</taxon>
        <taxon>Salicaceae</taxon>
        <taxon>Saliceae</taxon>
        <taxon>Populus</taxon>
    </lineage>
</organism>
<keyword evidence="2 4" id="KW-0479">Metal-binding</keyword>
<protein>
    <recommendedName>
        <fullName evidence="8">Cytochrome P450</fullName>
    </recommendedName>
</protein>
<dbReference type="InterPro" id="IPR036396">
    <property type="entry name" value="Cyt_P450_sf"/>
</dbReference>
<dbReference type="Pfam" id="PF00067">
    <property type="entry name" value="p450"/>
    <property type="match status" value="1"/>
</dbReference>
<dbReference type="PROSITE" id="PS00086">
    <property type="entry name" value="CYTOCHROME_P450"/>
    <property type="match status" value="1"/>
</dbReference>
<dbReference type="PRINTS" id="PR00463">
    <property type="entry name" value="EP450I"/>
</dbReference>
<evidence type="ECO:0000256" key="1">
    <source>
        <dbReference type="ARBA" id="ARBA00010617"/>
    </source>
</evidence>
<reference evidence="6" key="2">
    <citation type="submission" date="2017-07" db="EMBL/GenBank/DDBJ databases">
        <title>WGS assembly of Populus trichocarpa.</title>
        <authorList>
            <person name="Tuskan G."/>
            <person name="Difazio S."/>
            <person name="Jansson S."/>
            <person name="Bohlmann J."/>
            <person name="Grigoriev I."/>
            <person name="Hellsten U."/>
            <person name="Putnam N."/>
            <person name="Ralph S."/>
            <person name="Rombauts S."/>
            <person name="Salamov A."/>
            <person name="Schein J."/>
            <person name="Sterck L."/>
            <person name="Aerts A."/>
            <person name="Bhalerao R."/>
            <person name="Bhalerao R."/>
            <person name="Blaudez D."/>
            <person name="Boerjan W."/>
            <person name="Brun A."/>
            <person name="Brunner A."/>
            <person name="Busov V."/>
            <person name="Campbell M."/>
            <person name="Carlson J."/>
            <person name="Chalot M."/>
            <person name="Chapman J."/>
            <person name="Chen G."/>
            <person name="Cooper D."/>
            <person name="Coutinho P."/>
            <person name="Couturier J."/>
            <person name="Covert S."/>
            <person name="Cronk Q."/>
            <person name="Cunningham R."/>
            <person name="Davis J."/>
            <person name="Degroeve S."/>
            <person name="Dejardin A."/>
            <person name="Depamphilis C."/>
            <person name="Detter J."/>
            <person name="Dirks B."/>
            <person name="Dubchak I."/>
            <person name="Duplessis S."/>
            <person name="Ehlting J."/>
            <person name="Ellis B."/>
            <person name="Gendler K."/>
            <person name="Goodstein D."/>
            <person name="Gribskov M."/>
            <person name="Grimwood J."/>
            <person name="Groover A."/>
            <person name="Gunter L."/>
            <person name="Hamberger B."/>
            <person name="Heinze B."/>
            <person name="Helariutta Y."/>
            <person name="Henrissat B."/>
            <person name="Holligan D."/>
            <person name="Holt R."/>
            <person name="Huang W."/>
            <person name="Islam-Faridi N."/>
            <person name="Jones S."/>
            <person name="Jones-Rhoades M."/>
            <person name="Jorgensen R."/>
            <person name="Joshi C."/>
            <person name="Kangasjarvi J."/>
            <person name="Karlsson J."/>
            <person name="Kelleher C."/>
            <person name="Kirkpatrick R."/>
            <person name="Kirst M."/>
            <person name="Kohler A."/>
            <person name="Kalluri U."/>
            <person name="Larimer F."/>
            <person name="Leebens-Mack J."/>
            <person name="Leple J."/>
            <person name="Locascio P."/>
            <person name="Lou Y."/>
            <person name="Lucas S."/>
            <person name="Martin F."/>
            <person name="Montanini B."/>
            <person name="Napoli C."/>
            <person name="Nelson D."/>
            <person name="Nelson C."/>
            <person name="Nieminen K."/>
            <person name="Nilsson O."/>
            <person name="Pereda V."/>
            <person name="Peter G."/>
            <person name="Philippe R."/>
            <person name="Pilate G."/>
            <person name="Poliakov A."/>
            <person name="Razumovskaya J."/>
            <person name="Richardson P."/>
            <person name="Rinaldi C."/>
            <person name="Ritland K."/>
            <person name="Rouze P."/>
            <person name="Ryaboy D."/>
            <person name="Schmutz J."/>
            <person name="Schrader J."/>
            <person name="Segerman B."/>
            <person name="Shin H."/>
            <person name="Siddiqui A."/>
            <person name="Sterky F."/>
            <person name="Terry A."/>
            <person name="Tsai C."/>
            <person name="Uberbacher E."/>
            <person name="Unneberg P."/>
            <person name="Vahala J."/>
            <person name="Wall K."/>
            <person name="Wessler S."/>
            <person name="Yang G."/>
            <person name="Yin T."/>
            <person name="Douglas C."/>
            <person name="Marra M."/>
            <person name="Sandberg G."/>
            <person name="Van De Peer Y."/>
            <person name="Rokhsar D."/>
        </authorList>
    </citation>
    <scope>NUCLEOTIDE SEQUENCE</scope>
    <source>
        <strain evidence="6">Nisqually-1</strain>
    </source>
</reference>
<gene>
    <name evidence="6" type="ORF">POPTR_015G085600</name>
</gene>
<dbReference type="Gramene" id="Potri.015G085600.2.v4.1">
    <property type="protein sequence ID" value="Potri.015G085600.2.v4.1"/>
    <property type="gene ID" value="Potri.015G085600.v4.1"/>
</dbReference>
<dbReference type="PANTHER" id="PTHR47955">
    <property type="entry name" value="CYTOCHROME P450 FAMILY 71 PROTEIN"/>
    <property type="match status" value="1"/>
</dbReference>
<dbReference type="FunFam" id="1.10.630.10:FF:000011">
    <property type="entry name" value="Cytochrome P450 83B1"/>
    <property type="match status" value="1"/>
</dbReference>
<dbReference type="STRING" id="3694.A0A3N7HML9"/>
<dbReference type="PANTHER" id="PTHR47955:SF18">
    <property type="entry name" value="CYTOCHROME P450 71A1-LIKE"/>
    <property type="match status" value="1"/>
</dbReference>
<dbReference type="SUPFAM" id="SSF48264">
    <property type="entry name" value="Cytochrome P450"/>
    <property type="match status" value="1"/>
</dbReference>
<keyword evidence="5" id="KW-0560">Oxidoreductase</keyword>
<evidence type="ECO:0000256" key="5">
    <source>
        <dbReference type="RuleBase" id="RU000461"/>
    </source>
</evidence>
<dbReference type="EMBL" id="CM009304">
    <property type="protein sequence ID" value="RQP00768.1"/>
    <property type="molecule type" value="Genomic_DNA"/>
</dbReference>
<dbReference type="OMA" id="NEIDQMQ"/>
<reference evidence="6 7" key="1">
    <citation type="journal article" date="2006" name="Science">
        <title>The genome of black cottonwood, Populus trichocarpa (Torr. &amp; Gray).</title>
        <authorList>
            <person name="Tuskan G.A."/>
            <person name="Difazio S."/>
            <person name="Jansson S."/>
            <person name="Bohlmann J."/>
            <person name="Grigoriev I."/>
            <person name="Hellsten U."/>
            <person name="Putnam N."/>
            <person name="Ralph S."/>
            <person name="Rombauts S."/>
            <person name="Salamov A."/>
            <person name="Schein J."/>
            <person name="Sterck L."/>
            <person name="Aerts A."/>
            <person name="Bhalerao R.R."/>
            <person name="Bhalerao R.P."/>
            <person name="Blaudez D."/>
            <person name="Boerjan W."/>
            <person name="Brun A."/>
            <person name="Brunner A."/>
            <person name="Busov V."/>
            <person name="Campbell M."/>
            <person name="Carlson J."/>
            <person name="Chalot M."/>
            <person name="Chapman J."/>
            <person name="Chen G.L."/>
            <person name="Cooper D."/>
            <person name="Coutinho P.M."/>
            <person name="Couturier J."/>
            <person name="Covert S."/>
            <person name="Cronk Q."/>
            <person name="Cunningham R."/>
            <person name="Davis J."/>
            <person name="Degroeve S."/>
            <person name="Dejardin A."/>
            <person name="Depamphilis C."/>
            <person name="Detter J."/>
            <person name="Dirks B."/>
            <person name="Dubchak I."/>
            <person name="Duplessis S."/>
            <person name="Ehlting J."/>
            <person name="Ellis B."/>
            <person name="Gendler K."/>
            <person name="Goodstein D."/>
            <person name="Gribskov M."/>
            <person name="Grimwood J."/>
            <person name="Groover A."/>
            <person name="Gunter L."/>
            <person name="Hamberger B."/>
            <person name="Heinze B."/>
            <person name="Helariutta Y."/>
            <person name="Henrissat B."/>
            <person name="Holligan D."/>
            <person name="Holt R."/>
            <person name="Huang W."/>
            <person name="Islam-Faridi N."/>
            <person name="Jones S."/>
            <person name="Jones-Rhoades M."/>
            <person name="Jorgensen R."/>
            <person name="Joshi C."/>
            <person name="Kangasjarvi J."/>
            <person name="Karlsson J."/>
            <person name="Kelleher C."/>
            <person name="Kirkpatrick R."/>
            <person name="Kirst M."/>
            <person name="Kohler A."/>
            <person name="Kalluri U."/>
            <person name="Larimer F."/>
            <person name="Leebens-Mack J."/>
            <person name="Leple J.C."/>
            <person name="Locascio P."/>
            <person name="Lou Y."/>
            <person name="Lucas S."/>
            <person name="Martin F."/>
            <person name="Montanini B."/>
            <person name="Napoli C."/>
            <person name="Nelson D.R."/>
            <person name="Nelson C."/>
            <person name="Nieminen K."/>
            <person name="Nilsson O."/>
            <person name="Pereda V."/>
            <person name="Peter G."/>
            <person name="Philippe R."/>
            <person name="Pilate G."/>
            <person name="Poliakov A."/>
            <person name="Razumovskaya J."/>
            <person name="Richardson P."/>
            <person name="Rinaldi C."/>
            <person name="Ritland K."/>
            <person name="Rouze P."/>
            <person name="Ryaboy D."/>
            <person name="Schmutz J."/>
            <person name="Schrader J."/>
            <person name="Segerman B."/>
            <person name="Shin H."/>
            <person name="Siddiqui A."/>
            <person name="Sterky F."/>
            <person name="Terry A."/>
            <person name="Tsai C.J."/>
            <person name="Uberbacher E."/>
            <person name="Unneberg P."/>
            <person name="Vahala J."/>
            <person name="Wall K."/>
            <person name="Wessler S."/>
            <person name="Yang G."/>
            <person name="Yin T."/>
            <person name="Douglas C."/>
            <person name="Marra M."/>
            <person name="Sandberg G."/>
            <person name="Van de Peer Y."/>
            <person name="Rokhsar D."/>
        </authorList>
    </citation>
    <scope>NUCLEOTIDE SEQUENCE [LARGE SCALE GENOMIC DNA]</scope>
    <source>
        <strain evidence="7">cv. Nisqually</strain>
        <strain evidence="6">Nisqually-1</strain>
    </source>
</reference>
<comment type="similarity">
    <text evidence="1 5">Belongs to the cytochrome P450 family.</text>
</comment>
<name>A0A3N7HML9_POPTR</name>
<dbReference type="GO" id="GO:0005506">
    <property type="term" value="F:iron ion binding"/>
    <property type="evidence" value="ECO:0007669"/>
    <property type="project" value="InterPro"/>
</dbReference>
<feature type="binding site" description="axial binding residue" evidence="4">
    <location>
        <position position="451"/>
    </location>
    <ligand>
        <name>heme</name>
        <dbReference type="ChEBI" id="CHEBI:30413"/>
    </ligand>
    <ligandPart>
        <name>Fe</name>
        <dbReference type="ChEBI" id="CHEBI:18248"/>
    </ligandPart>
</feature>
<dbReference type="Proteomes" id="UP000006729">
    <property type="component" value="Chromosome 15"/>
</dbReference>
<keyword evidence="3 4" id="KW-0408">Iron</keyword>
<dbReference type="OrthoDB" id="832218at2759"/>
<dbReference type="InterPro" id="IPR002401">
    <property type="entry name" value="Cyt_P450_E_grp-I"/>
</dbReference>